<accession>A0A1Z3LTV6</accession>
<dbReference type="Proteomes" id="UP000197024">
    <property type="component" value="Chromosome"/>
</dbReference>
<organism evidence="3 4">
    <name type="scientific">Brevundimonas diminuta</name>
    <name type="common">Pseudomonas diminuta</name>
    <dbReference type="NCBI Taxonomy" id="293"/>
    <lineage>
        <taxon>Bacteria</taxon>
        <taxon>Pseudomonadati</taxon>
        <taxon>Pseudomonadota</taxon>
        <taxon>Alphaproteobacteria</taxon>
        <taxon>Caulobacterales</taxon>
        <taxon>Caulobacteraceae</taxon>
        <taxon>Brevundimonas</taxon>
    </lineage>
</organism>
<evidence type="ECO:0000259" key="2">
    <source>
        <dbReference type="Pfam" id="PF02036"/>
    </source>
</evidence>
<dbReference type="EMBL" id="CP021995">
    <property type="protein sequence ID" value="ASD25591.1"/>
    <property type="molecule type" value="Genomic_DNA"/>
</dbReference>
<proteinExistence type="predicted"/>
<dbReference type="InterPro" id="IPR003033">
    <property type="entry name" value="SCP2_sterol-bd_dom"/>
</dbReference>
<feature type="region of interest" description="Disordered" evidence="1">
    <location>
        <begin position="1"/>
        <end position="61"/>
    </location>
</feature>
<reference evidence="3 4" key="2">
    <citation type="submission" date="2017-06" db="EMBL/GenBank/DDBJ databases">
        <authorList>
            <person name="Kim H.J."/>
            <person name="Triplett B.A."/>
        </authorList>
    </citation>
    <scope>NUCLEOTIDE SEQUENCE [LARGE SCALE GENOMIC DNA]</scope>
    <source>
        <strain evidence="3 4">BZC3</strain>
    </source>
</reference>
<name>A0A1Z3LTV6_BREDI</name>
<evidence type="ECO:0000313" key="3">
    <source>
        <dbReference type="EMBL" id="ASD25591.1"/>
    </source>
</evidence>
<dbReference type="Pfam" id="PF02036">
    <property type="entry name" value="SCP2"/>
    <property type="match status" value="1"/>
</dbReference>
<dbReference type="AlphaFoldDB" id="A0A1Z3LTV6"/>
<protein>
    <recommendedName>
        <fullName evidence="2">SCP2 domain-containing protein</fullName>
    </recommendedName>
</protein>
<gene>
    <name evidence="3" type="ORF">CD943_00980</name>
</gene>
<reference evidence="3 4" key="1">
    <citation type="submission" date="2017-06" db="EMBL/GenBank/DDBJ databases">
        <title>Biodegradation of gentamicin by bacterial consortia AMQD4 in synthetic medium and raw gentamicin sewage.</title>
        <authorList>
            <person name="Chang H."/>
            <person name="Feng Y."/>
            <person name="Li Z."/>
            <person name="Xue J."/>
            <person name="Cheng D."/>
        </authorList>
    </citation>
    <scope>NUCLEOTIDE SEQUENCE [LARGE SCALE GENOMIC DNA]</scope>
    <source>
        <strain evidence="3 4">BZC3</strain>
    </source>
</reference>
<dbReference type="InterPro" id="IPR036527">
    <property type="entry name" value="SCP2_sterol-bd_dom_sf"/>
</dbReference>
<evidence type="ECO:0000256" key="1">
    <source>
        <dbReference type="SAM" id="MobiDB-lite"/>
    </source>
</evidence>
<dbReference type="SUPFAM" id="SSF55718">
    <property type="entry name" value="SCP-like"/>
    <property type="match status" value="1"/>
</dbReference>
<sequence length="227" mass="24255">MSSGGLLPVGKASAEPDARVTVMPTLRSYPDPVLKPAAGGLDEAPASPDSSSTRRRSRRRERLRDVAIEKTLIALRTVPERLLARGVRDLRRRRPEVFERLGPVADTSIDIVPSNLPIRFRLRLTDTCRPVAVVGRDAEGPCAASIAGPLPLLLEVLDGRSDADAAFFSRRLVVTGDTQTVVGLHNTLEAAELAPADLVGAPPALRGAANALARLGLDWLNRRGADA</sequence>
<feature type="domain" description="SCP2" evidence="2">
    <location>
        <begin position="116"/>
        <end position="188"/>
    </location>
</feature>
<evidence type="ECO:0000313" key="4">
    <source>
        <dbReference type="Proteomes" id="UP000197024"/>
    </source>
</evidence>